<feature type="region of interest" description="Disordered" evidence="1">
    <location>
        <begin position="66"/>
        <end position="85"/>
    </location>
</feature>
<dbReference type="Proteomes" id="UP000694397">
    <property type="component" value="Chromosome 3"/>
</dbReference>
<evidence type="ECO:0000256" key="1">
    <source>
        <dbReference type="SAM" id="MobiDB-lite"/>
    </source>
</evidence>
<keyword evidence="3" id="KW-1185">Reference proteome</keyword>
<evidence type="ECO:0000313" key="2">
    <source>
        <dbReference type="Ensembl" id="ENSSFOP00015065424.1"/>
    </source>
</evidence>
<evidence type="ECO:0000313" key="3">
    <source>
        <dbReference type="Proteomes" id="UP000694397"/>
    </source>
</evidence>
<reference evidence="2 3" key="1">
    <citation type="submission" date="2019-04" db="EMBL/GenBank/DDBJ databases">
        <authorList>
            <consortium name="Wellcome Sanger Institute Data Sharing"/>
        </authorList>
    </citation>
    <scope>NUCLEOTIDE SEQUENCE [LARGE SCALE GENOMIC DNA]</scope>
</reference>
<protein>
    <submittedName>
        <fullName evidence="2">Uncharacterized protein</fullName>
    </submittedName>
</protein>
<accession>A0A8C9VV85</accession>
<sequence length="124" mass="13285">LVITELTAGGSGSECGNYGEWLEQNGRARFARSRRAAPPAGFSRSSLGPSTFTHIYLPRLTPSIHHSAHSKEGLGSPRTCMGLGGPTRSTAGTDCSHSISGQCASWPGQARSMCLWLRLHFEKK</sequence>
<name>A0A8C9VV85_SCLFO</name>
<dbReference type="Ensembl" id="ENSSFOT00015071045.1">
    <property type="protein sequence ID" value="ENSSFOP00015065424.1"/>
    <property type="gene ID" value="ENSSFOG00015030631.1"/>
</dbReference>
<reference evidence="2" key="3">
    <citation type="submission" date="2025-09" db="UniProtKB">
        <authorList>
            <consortium name="Ensembl"/>
        </authorList>
    </citation>
    <scope>IDENTIFICATION</scope>
</reference>
<reference evidence="2" key="2">
    <citation type="submission" date="2025-08" db="UniProtKB">
        <authorList>
            <consortium name="Ensembl"/>
        </authorList>
    </citation>
    <scope>IDENTIFICATION</scope>
</reference>
<organism evidence="2 3">
    <name type="scientific">Scleropages formosus</name>
    <name type="common">Asian bonytongue</name>
    <name type="synonym">Osteoglossum formosum</name>
    <dbReference type="NCBI Taxonomy" id="113540"/>
    <lineage>
        <taxon>Eukaryota</taxon>
        <taxon>Metazoa</taxon>
        <taxon>Chordata</taxon>
        <taxon>Craniata</taxon>
        <taxon>Vertebrata</taxon>
        <taxon>Euteleostomi</taxon>
        <taxon>Actinopterygii</taxon>
        <taxon>Neopterygii</taxon>
        <taxon>Teleostei</taxon>
        <taxon>Osteoglossocephala</taxon>
        <taxon>Osteoglossomorpha</taxon>
        <taxon>Osteoglossiformes</taxon>
        <taxon>Osteoglossidae</taxon>
        <taxon>Scleropages</taxon>
    </lineage>
</organism>
<dbReference type="AlphaFoldDB" id="A0A8C9VV85"/>
<proteinExistence type="predicted"/>